<dbReference type="Proteomes" id="UP000076964">
    <property type="component" value="Unassembled WGS sequence"/>
</dbReference>
<dbReference type="GO" id="GO:0046872">
    <property type="term" value="F:metal ion binding"/>
    <property type="evidence" value="ECO:0007669"/>
    <property type="project" value="UniProtKB-KW"/>
</dbReference>
<reference evidence="6 7" key="1">
    <citation type="submission" date="2016-02" db="EMBL/GenBank/DDBJ databases">
        <title>Draft genome sequence of Thermodesulfatator sp. S606.</title>
        <authorList>
            <person name="Lai Q."/>
            <person name="Cao J."/>
            <person name="Dupont S."/>
            <person name="Shao Z."/>
            <person name="Jebbar M."/>
            <person name="Alain K."/>
        </authorList>
    </citation>
    <scope>NUCLEOTIDE SEQUENCE [LARGE SCALE GENOMIC DNA]</scope>
    <source>
        <strain evidence="6 7">S606</strain>
    </source>
</reference>
<evidence type="ECO:0000256" key="4">
    <source>
        <dbReference type="ARBA" id="ARBA00023014"/>
    </source>
</evidence>
<keyword evidence="7" id="KW-1185">Reference proteome</keyword>
<evidence type="ECO:0000313" key="7">
    <source>
        <dbReference type="Proteomes" id="UP000076964"/>
    </source>
</evidence>
<dbReference type="GO" id="GO:0051536">
    <property type="term" value="F:iron-sulfur cluster binding"/>
    <property type="evidence" value="ECO:0007669"/>
    <property type="project" value="UniProtKB-KW"/>
</dbReference>
<evidence type="ECO:0000256" key="3">
    <source>
        <dbReference type="ARBA" id="ARBA00023004"/>
    </source>
</evidence>
<evidence type="ECO:0000313" key="6">
    <source>
        <dbReference type="EMBL" id="OAG27088.1"/>
    </source>
</evidence>
<dbReference type="InterPro" id="IPR003813">
    <property type="entry name" value="MvhD/FlpD"/>
</dbReference>
<evidence type="ECO:0000256" key="2">
    <source>
        <dbReference type="ARBA" id="ARBA00023002"/>
    </source>
</evidence>
<dbReference type="RefSeq" id="WP_068543036.1">
    <property type="nucleotide sequence ID" value="NZ_LSFI01000042.1"/>
</dbReference>
<keyword evidence="3" id="KW-0408">Iron</keyword>
<dbReference type="Pfam" id="PF02662">
    <property type="entry name" value="FlpD"/>
    <property type="match status" value="1"/>
</dbReference>
<protein>
    <recommendedName>
        <fullName evidence="5">F420-non-reducing hydrogenase iron-sulfur subunit D domain-containing protein</fullName>
    </recommendedName>
</protein>
<keyword evidence="1" id="KW-0479">Metal-binding</keyword>
<dbReference type="GO" id="GO:0016491">
    <property type="term" value="F:oxidoreductase activity"/>
    <property type="evidence" value="ECO:0007669"/>
    <property type="project" value="UniProtKB-KW"/>
</dbReference>
<name>A0A177E5N5_9BACT</name>
<proteinExistence type="predicted"/>
<dbReference type="AlphaFoldDB" id="A0A177E5N5"/>
<sequence length="127" mass="14080">MDKIKITILCCHYTNEATEEDFADIPAEIELKRYPCSGRIEVVDILKALEQGAEAVLVAGCENGTCHNRTGSTRAEKKVELAREILSEIDMDPQKVNMTFVPRLDSGALVAAVKETFEKLLRIKEAA</sequence>
<accession>A0A177E5N5</accession>
<dbReference type="STRING" id="1795632.TH606_08830"/>
<keyword evidence="2" id="KW-0560">Oxidoreductase</keyword>
<organism evidence="6 7">
    <name type="scientific">Thermodesulfatator autotrophicus</name>
    <dbReference type="NCBI Taxonomy" id="1795632"/>
    <lineage>
        <taxon>Bacteria</taxon>
        <taxon>Pseudomonadati</taxon>
        <taxon>Thermodesulfobacteriota</taxon>
        <taxon>Thermodesulfobacteria</taxon>
        <taxon>Thermodesulfobacteriales</taxon>
        <taxon>Thermodesulfatatoraceae</taxon>
        <taxon>Thermodesulfatator</taxon>
    </lineage>
</organism>
<dbReference type="EMBL" id="LSFI01000042">
    <property type="protein sequence ID" value="OAG27088.1"/>
    <property type="molecule type" value="Genomic_DNA"/>
</dbReference>
<keyword evidence="4" id="KW-0411">Iron-sulfur</keyword>
<evidence type="ECO:0000256" key="1">
    <source>
        <dbReference type="ARBA" id="ARBA00022723"/>
    </source>
</evidence>
<comment type="caution">
    <text evidence="6">The sequence shown here is derived from an EMBL/GenBank/DDBJ whole genome shotgun (WGS) entry which is preliminary data.</text>
</comment>
<dbReference type="OrthoDB" id="9791792at2"/>
<feature type="domain" description="F420-non-reducing hydrogenase iron-sulfur subunit D" evidence="5">
    <location>
        <begin position="6"/>
        <end position="121"/>
    </location>
</feature>
<evidence type="ECO:0000259" key="5">
    <source>
        <dbReference type="Pfam" id="PF02662"/>
    </source>
</evidence>
<gene>
    <name evidence="6" type="ORF">TH606_08830</name>
</gene>